<dbReference type="FunFam" id="2.60.40.420:FF:000003">
    <property type="entry name" value="Blue copper"/>
    <property type="match status" value="1"/>
</dbReference>
<dbReference type="SUPFAM" id="SSF49503">
    <property type="entry name" value="Cupredoxins"/>
    <property type="match status" value="1"/>
</dbReference>
<dbReference type="PANTHER" id="PTHR33021:SF499">
    <property type="entry name" value="OS12G0150500 PROTEIN"/>
    <property type="match status" value="1"/>
</dbReference>
<dbReference type="Gene3D" id="2.60.40.420">
    <property type="entry name" value="Cupredoxins - blue copper proteins"/>
    <property type="match status" value="1"/>
</dbReference>
<dbReference type="RefSeq" id="XP_010247016.1">
    <property type="nucleotide sequence ID" value="XM_010248714.2"/>
</dbReference>
<evidence type="ECO:0000256" key="4">
    <source>
        <dbReference type="SAM" id="SignalP"/>
    </source>
</evidence>
<feature type="chain" id="PRO_5010549096" evidence="4">
    <location>
        <begin position="23"/>
        <end position="230"/>
    </location>
</feature>
<feature type="compositionally biased region" description="Low complexity" evidence="3">
    <location>
        <begin position="160"/>
        <end position="196"/>
    </location>
</feature>
<dbReference type="PANTHER" id="PTHR33021">
    <property type="entry name" value="BLUE COPPER PROTEIN"/>
    <property type="match status" value="1"/>
</dbReference>
<feature type="region of interest" description="Disordered" evidence="3">
    <location>
        <begin position="123"/>
        <end position="212"/>
    </location>
</feature>
<name>A0A1U7Z1T1_NELNU</name>
<gene>
    <name evidence="7" type="primary">LOC104590169</name>
</gene>
<feature type="signal peptide" evidence="4">
    <location>
        <begin position="1"/>
        <end position="22"/>
    </location>
</feature>
<keyword evidence="6" id="KW-1185">Reference proteome</keyword>
<dbReference type="PROSITE" id="PS51485">
    <property type="entry name" value="PHYTOCYANIN"/>
    <property type="match status" value="1"/>
</dbReference>
<dbReference type="GeneID" id="104590169"/>
<evidence type="ECO:0000256" key="3">
    <source>
        <dbReference type="SAM" id="MobiDB-lite"/>
    </source>
</evidence>
<evidence type="ECO:0000259" key="5">
    <source>
        <dbReference type="PROSITE" id="PS51485"/>
    </source>
</evidence>
<dbReference type="InterPro" id="IPR039391">
    <property type="entry name" value="Phytocyanin-like"/>
</dbReference>
<keyword evidence="2" id="KW-0325">Glycoprotein</keyword>
<evidence type="ECO:0000256" key="2">
    <source>
        <dbReference type="ARBA" id="ARBA00023180"/>
    </source>
</evidence>
<dbReference type="OrthoDB" id="687020at2759"/>
<sequence length="230" mass="23823">MTELRTLLGLAALTMIVQLAVGADLKVGGSSGWDTTTDLQTWAASQSFFVGDSLIFTYSSIHDVLEVTKADYDSCSSSNPIKSYNDGNTTIQLSSPVKRYFICGKTGHCDQGMKLEVNVLASSTPPTASPVTPPAAPPPVATSTPPPSQKLSPSSPPSKSPALAPSKSPSSSPTPQTVPSTESPVEQPTRSPSSSAAPPPQPSSSSKTSRNLQVKLATGFSLGMMMVLAL</sequence>
<proteinExistence type="predicted"/>
<keyword evidence="1" id="KW-0479">Metal-binding</keyword>
<dbReference type="Proteomes" id="UP000189703">
    <property type="component" value="Unplaced"/>
</dbReference>
<evidence type="ECO:0000313" key="7">
    <source>
        <dbReference type="RefSeq" id="XP_010247016.1"/>
    </source>
</evidence>
<dbReference type="GO" id="GO:0009055">
    <property type="term" value="F:electron transfer activity"/>
    <property type="evidence" value="ECO:0007669"/>
    <property type="project" value="InterPro"/>
</dbReference>
<reference evidence="7" key="1">
    <citation type="submission" date="2025-08" db="UniProtKB">
        <authorList>
            <consortium name="RefSeq"/>
        </authorList>
    </citation>
    <scope>IDENTIFICATION</scope>
</reference>
<dbReference type="Pfam" id="PF02298">
    <property type="entry name" value="Cu_bind_like"/>
    <property type="match status" value="1"/>
</dbReference>
<dbReference type="KEGG" id="nnu:104590169"/>
<feature type="domain" description="Phytocyanin" evidence="5">
    <location>
        <begin position="23"/>
        <end position="121"/>
    </location>
</feature>
<dbReference type="InterPro" id="IPR003245">
    <property type="entry name" value="Phytocyanin_dom"/>
</dbReference>
<protein>
    <submittedName>
        <fullName evidence="7">Uclacyanin 1</fullName>
    </submittedName>
</protein>
<dbReference type="CDD" id="cd04216">
    <property type="entry name" value="Phytocyanin"/>
    <property type="match status" value="1"/>
</dbReference>
<organism evidence="6 7">
    <name type="scientific">Nelumbo nucifera</name>
    <name type="common">Sacred lotus</name>
    <dbReference type="NCBI Taxonomy" id="4432"/>
    <lineage>
        <taxon>Eukaryota</taxon>
        <taxon>Viridiplantae</taxon>
        <taxon>Streptophyta</taxon>
        <taxon>Embryophyta</taxon>
        <taxon>Tracheophyta</taxon>
        <taxon>Spermatophyta</taxon>
        <taxon>Magnoliopsida</taxon>
        <taxon>Proteales</taxon>
        <taxon>Nelumbonaceae</taxon>
        <taxon>Nelumbo</taxon>
    </lineage>
</organism>
<evidence type="ECO:0000256" key="1">
    <source>
        <dbReference type="ARBA" id="ARBA00022723"/>
    </source>
</evidence>
<dbReference type="InParanoid" id="A0A1U7Z1T1"/>
<dbReference type="eggNOG" id="ENOG502RZRN">
    <property type="taxonomic scope" value="Eukaryota"/>
</dbReference>
<feature type="compositionally biased region" description="Pro residues" evidence="3">
    <location>
        <begin position="127"/>
        <end position="159"/>
    </location>
</feature>
<dbReference type="GO" id="GO:0005886">
    <property type="term" value="C:plasma membrane"/>
    <property type="evidence" value="ECO:0000318"/>
    <property type="project" value="GO_Central"/>
</dbReference>
<keyword evidence="4" id="KW-0732">Signal</keyword>
<dbReference type="STRING" id="4432.A0A1U7Z1T1"/>
<dbReference type="GO" id="GO:0046872">
    <property type="term" value="F:metal ion binding"/>
    <property type="evidence" value="ECO:0007669"/>
    <property type="project" value="UniProtKB-KW"/>
</dbReference>
<dbReference type="OMA" id="GGHCNVG"/>
<dbReference type="AlphaFoldDB" id="A0A1U7Z1T1"/>
<dbReference type="InterPro" id="IPR008972">
    <property type="entry name" value="Cupredoxin"/>
</dbReference>
<evidence type="ECO:0000313" key="6">
    <source>
        <dbReference type="Proteomes" id="UP000189703"/>
    </source>
</evidence>
<accession>A0A1U7Z1T1</accession>